<dbReference type="RefSeq" id="WP_227261726.1">
    <property type="nucleotide sequence ID" value="NZ_BAAADU010000002.1"/>
</dbReference>
<protein>
    <submittedName>
        <fullName evidence="1">Dipeptidase</fullName>
    </submittedName>
</protein>
<sequence length="336" mass="35795">MTIDGHTDVLLQCVDADDPVAALRARESGHLDLERARHAGLDAAFFAAFPPSPEMPDPVVDDDSYRYPFAPTPDFETARDSVHRMLSLLHRAAHELDGLHLVTAPGDLDRNGLGAIPHLEGAEAVRPDRSNLDFLYAAGLRSLGPVWSRPNEFGHGVPFQYPSTTDTGDGLTDAGRRLVRACDDRGILVDGAHMNAATLADTLAELDAPMAVTHTAAHAVSPHSRNLTDDQLRAVADEGGVIGLTFGASSYADQPDPDAGASVHDIAAHAAHIADAVGVEHVALGSDFDGARLVDELDDVTDLPVLADALRDAGFSETDLEKILGGNWERLLRRVL</sequence>
<dbReference type="GO" id="GO:0070573">
    <property type="term" value="F:metallodipeptidase activity"/>
    <property type="evidence" value="ECO:0007669"/>
    <property type="project" value="InterPro"/>
</dbReference>
<accession>A0AAV3SZK3</accession>
<dbReference type="GO" id="GO:0006508">
    <property type="term" value="P:proteolysis"/>
    <property type="evidence" value="ECO:0007669"/>
    <property type="project" value="InterPro"/>
</dbReference>
<dbReference type="SUPFAM" id="SSF51556">
    <property type="entry name" value="Metallo-dependent hydrolases"/>
    <property type="match status" value="1"/>
</dbReference>
<dbReference type="AlphaFoldDB" id="A0AAV3SZK3"/>
<reference evidence="1 2" key="1">
    <citation type="journal article" date="2019" name="Int. J. Syst. Evol. Microbiol.">
        <title>The Global Catalogue of Microorganisms (GCM) 10K type strain sequencing project: providing services to taxonomists for standard genome sequencing and annotation.</title>
        <authorList>
            <consortium name="The Broad Institute Genomics Platform"/>
            <consortium name="The Broad Institute Genome Sequencing Center for Infectious Disease"/>
            <person name="Wu L."/>
            <person name="Ma J."/>
        </authorList>
    </citation>
    <scope>NUCLEOTIDE SEQUENCE [LARGE SCALE GENOMIC DNA]</scope>
    <source>
        <strain evidence="1 2">JCM 16327</strain>
    </source>
</reference>
<dbReference type="Gene3D" id="3.20.20.140">
    <property type="entry name" value="Metal-dependent hydrolases"/>
    <property type="match status" value="1"/>
</dbReference>
<dbReference type="PANTHER" id="PTHR10443:SF12">
    <property type="entry name" value="DIPEPTIDASE"/>
    <property type="match status" value="1"/>
</dbReference>
<dbReference type="PROSITE" id="PS51365">
    <property type="entry name" value="RENAL_DIPEPTIDASE_2"/>
    <property type="match status" value="1"/>
</dbReference>
<comment type="caution">
    <text evidence="1">The sequence shown here is derived from an EMBL/GenBank/DDBJ whole genome shotgun (WGS) entry which is preliminary data.</text>
</comment>
<dbReference type="InterPro" id="IPR008257">
    <property type="entry name" value="Pept_M19"/>
</dbReference>
<dbReference type="EMBL" id="BAAADU010000002">
    <property type="protein sequence ID" value="GAA0646189.1"/>
    <property type="molecule type" value="Genomic_DNA"/>
</dbReference>
<evidence type="ECO:0000313" key="1">
    <source>
        <dbReference type="EMBL" id="GAA0646189.1"/>
    </source>
</evidence>
<dbReference type="PANTHER" id="PTHR10443">
    <property type="entry name" value="MICROSOMAL DIPEPTIDASE"/>
    <property type="match status" value="1"/>
</dbReference>
<dbReference type="GeneID" id="68572320"/>
<keyword evidence="2" id="KW-1185">Reference proteome</keyword>
<dbReference type="Proteomes" id="UP001500194">
    <property type="component" value="Unassembled WGS sequence"/>
</dbReference>
<name>A0AAV3SZK3_9EURY</name>
<dbReference type="InterPro" id="IPR032466">
    <property type="entry name" value="Metal_Hydrolase"/>
</dbReference>
<proteinExistence type="predicted"/>
<evidence type="ECO:0000313" key="2">
    <source>
        <dbReference type="Proteomes" id="UP001500194"/>
    </source>
</evidence>
<dbReference type="Pfam" id="PF01244">
    <property type="entry name" value="Peptidase_M19"/>
    <property type="match status" value="1"/>
</dbReference>
<organism evidence="1 2">
    <name type="scientific">Salarchaeum japonicum</name>
    <dbReference type="NCBI Taxonomy" id="555573"/>
    <lineage>
        <taxon>Archaea</taxon>
        <taxon>Methanobacteriati</taxon>
        <taxon>Methanobacteriota</taxon>
        <taxon>Stenosarchaea group</taxon>
        <taxon>Halobacteria</taxon>
        <taxon>Halobacteriales</taxon>
        <taxon>Halobacteriaceae</taxon>
    </lineage>
</organism>
<gene>
    <name evidence="1" type="ORF">GCM10009019_05630</name>
</gene>